<evidence type="ECO:0000256" key="2">
    <source>
        <dbReference type="ARBA" id="ARBA00022475"/>
    </source>
</evidence>
<dbReference type="PANTHER" id="PTHR37937:SF1">
    <property type="entry name" value="CONJUGATIVE TRANSFER: DNA TRANSPORT"/>
    <property type="match status" value="1"/>
</dbReference>
<comment type="subcellular location">
    <subcellularLocation>
        <location evidence="1">Cell membrane</location>
        <topology evidence="1">Multi-pass membrane protein</topology>
    </subcellularLocation>
</comment>
<dbReference type="InterPro" id="IPR032689">
    <property type="entry name" value="TraG-D_C"/>
</dbReference>
<keyword evidence="4" id="KW-1133">Transmembrane helix</keyword>
<dbReference type="HOGENOM" id="CLU_1314560_0_0_11"/>
<gene>
    <name evidence="7" type="ordered locus">RSal33209_1115</name>
</gene>
<evidence type="ECO:0000256" key="5">
    <source>
        <dbReference type="ARBA" id="ARBA00023136"/>
    </source>
</evidence>
<keyword evidence="8" id="KW-1185">Reference proteome</keyword>
<dbReference type="SUPFAM" id="SSF52540">
    <property type="entry name" value="P-loop containing nucleoside triphosphate hydrolases"/>
    <property type="match status" value="1"/>
</dbReference>
<dbReference type="GO" id="GO:0005886">
    <property type="term" value="C:plasma membrane"/>
    <property type="evidence" value="ECO:0007669"/>
    <property type="project" value="UniProtKB-SubCell"/>
</dbReference>
<evidence type="ECO:0000259" key="6">
    <source>
        <dbReference type="Pfam" id="PF12696"/>
    </source>
</evidence>
<dbReference type="AlphaFoldDB" id="A9WP78"/>
<dbReference type="PANTHER" id="PTHR37937">
    <property type="entry name" value="CONJUGATIVE TRANSFER: DNA TRANSPORT"/>
    <property type="match status" value="1"/>
</dbReference>
<proteinExistence type="predicted"/>
<dbReference type="Gene3D" id="3.40.50.300">
    <property type="entry name" value="P-loop containing nucleotide triphosphate hydrolases"/>
    <property type="match status" value="1"/>
</dbReference>
<dbReference type="eggNOG" id="COG3505">
    <property type="taxonomic scope" value="Bacteria"/>
</dbReference>
<sequence>MLAWCEPGQAKEPFDPVAFVGSTDSLFLLSQEGTGSAGPIVAALVKAVLSAAEKKAATNGGRLPVPLVAVLDEAANICRIPELPDKYSHYGSRGIMPITILQSYEQGEEAWGRAGMAKLFSAANLTTVGGSITSTDFLKRVSDLIGTYQYNERTVSYNSGGQGRPGGTSIGSQRHTENILEVSDLAALPADRIVVISSACPPVLAKTTP</sequence>
<evidence type="ECO:0000313" key="8">
    <source>
        <dbReference type="Proteomes" id="UP000002007"/>
    </source>
</evidence>
<keyword evidence="5" id="KW-0472">Membrane</keyword>
<keyword evidence="3" id="KW-0812">Transmembrane</keyword>
<dbReference type="Pfam" id="PF12696">
    <property type="entry name" value="TraG-D_C"/>
    <property type="match status" value="1"/>
</dbReference>
<dbReference type="KEGG" id="rsa:RSal33209_1115"/>
<feature type="domain" description="TraD/TraG TraM recognition site" evidence="6">
    <location>
        <begin position="66"/>
        <end position="189"/>
    </location>
</feature>
<dbReference type="STRING" id="288705.RSal33209_1115"/>
<dbReference type="EMBL" id="CP000910">
    <property type="protein sequence ID" value="ABY22853.1"/>
    <property type="molecule type" value="Genomic_DNA"/>
</dbReference>
<accession>A9WP78</accession>
<evidence type="ECO:0000256" key="3">
    <source>
        <dbReference type="ARBA" id="ARBA00022692"/>
    </source>
</evidence>
<reference evidence="8" key="1">
    <citation type="journal article" date="2008" name="J. Bacteriol.">
        <title>Genome sequence of the fish pathogen Renibacterium salmoninarum suggests reductive evolution away from an environmental Arthrobacter ancestor.</title>
        <authorList>
            <person name="Wiens G.D."/>
            <person name="Rockey D.D."/>
            <person name="Wu Z."/>
            <person name="Chang J."/>
            <person name="Levy R."/>
            <person name="Crane S."/>
            <person name="Chen D.S."/>
            <person name="Capri G.R."/>
            <person name="Burnett J.R."/>
            <person name="Sudheesh P.S."/>
            <person name="Schipma M.J."/>
            <person name="Burd H."/>
            <person name="Bhattacharyya A."/>
            <person name="Rhodes L.D."/>
            <person name="Kaul R."/>
            <person name="Strom M.S."/>
        </authorList>
    </citation>
    <scope>NUCLEOTIDE SEQUENCE [LARGE SCALE GENOMIC DNA]</scope>
    <source>
        <strain evidence="8">ATCC 33209 / DSM 20767 / JCM 11484 / NBRC 15589 / NCIMB 2235</strain>
    </source>
</reference>
<dbReference type="InterPro" id="IPR027417">
    <property type="entry name" value="P-loop_NTPase"/>
</dbReference>
<protein>
    <submittedName>
        <fullName evidence="7">Type IV secretion protein</fullName>
    </submittedName>
</protein>
<evidence type="ECO:0000256" key="1">
    <source>
        <dbReference type="ARBA" id="ARBA00004651"/>
    </source>
</evidence>
<organism evidence="7 8">
    <name type="scientific">Renibacterium salmoninarum (strain ATCC 33209 / DSM 20767 / JCM 11484 / NBRC 15589 / NCIMB 2235)</name>
    <dbReference type="NCBI Taxonomy" id="288705"/>
    <lineage>
        <taxon>Bacteria</taxon>
        <taxon>Bacillati</taxon>
        <taxon>Actinomycetota</taxon>
        <taxon>Actinomycetes</taxon>
        <taxon>Micrococcales</taxon>
        <taxon>Micrococcaceae</taxon>
        <taxon>Renibacterium</taxon>
    </lineage>
</organism>
<dbReference type="InterPro" id="IPR051539">
    <property type="entry name" value="T4SS-coupling_protein"/>
</dbReference>
<dbReference type="CDD" id="cd01127">
    <property type="entry name" value="TrwB_TraG_TraD_VirD4"/>
    <property type="match status" value="1"/>
</dbReference>
<keyword evidence="2" id="KW-1003">Cell membrane</keyword>
<evidence type="ECO:0000256" key="4">
    <source>
        <dbReference type="ARBA" id="ARBA00022989"/>
    </source>
</evidence>
<dbReference type="Proteomes" id="UP000002007">
    <property type="component" value="Chromosome"/>
</dbReference>
<name>A9WP78_RENSM</name>
<evidence type="ECO:0000313" key="7">
    <source>
        <dbReference type="EMBL" id="ABY22853.1"/>
    </source>
</evidence>